<organism evidence="2 3">
    <name type="scientific">Pusillibacter faecalis</name>
    <dbReference type="NCBI Taxonomy" id="2714358"/>
    <lineage>
        <taxon>Bacteria</taxon>
        <taxon>Bacillati</taxon>
        <taxon>Bacillota</taxon>
        <taxon>Clostridia</taxon>
        <taxon>Eubacteriales</taxon>
        <taxon>Oscillospiraceae</taxon>
        <taxon>Pusillibacter</taxon>
    </lineage>
</organism>
<dbReference type="Proteomes" id="UP000679848">
    <property type="component" value="Chromosome"/>
</dbReference>
<proteinExistence type="predicted"/>
<dbReference type="AlphaFoldDB" id="A0A810QC15"/>
<protein>
    <submittedName>
        <fullName evidence="2">Sporulation protein YqfD</fullName>
    </submittedName>
</protein>
<dbReference type="Pfam" id="PF06898">
    <property type="entry name" value="YqfD"/>
    <property type="match status" value="1"/>
</dbReference>
<accession>A0A810QC15</accession>
<reference evidence="2" key="1">
    <citation type="submission" date="2020-09" db="EMBL/GenBank/DDBJ databases">
        <title>New species isolated from human feces.</title>
        <authorList>
            <person name="Kitahara M."/>
            <person name="Shigeno Y."/>
            <person name="Shime M."/>
            <person name="Matsumoto Y."/>
            <person name="Nakamura S."/>
            <person name="Motooka D."/>
            <person name="Fukuoka S."/>
            <person name="Nishikawa H."/>
            <person name="Benno Y."/>
        </authorList>
    </citation>
    <scope>NUCLEOTIDE SEQUENCE</scope>
    <source>
        <strain evidence="2">MM59</strain>
    </source>
</reference>
<feature type="transmembrane region" description="Helical" evidence="1">
    <location>
        <begin position="89"/>
        <end position="109"/>
    </location>
</feature>
<dbReference type="RefSeq" id="WP_213542608.1">
    <property type="nucleotide sequence ID" value="NZ_AP023420.1"/>
</dbReference>
<keyword evidence="1" id="KW-0472">Membrane</keyword>
<dbReference type="InterPro" id="IPR010690">
    <property type="entry name" value="YqfD"/>
</dbReference>
<keyword evidence="1" id="KW-0812">Transmembrane</keyword>
<name>A0A810QC15_9FIRM</name>
<keyword evidence="3" id="KW-1185">Reference proteome</keyword>
<evidence type="ECO:0000313" key="2">
    <source>
        <dbReference type="EMBL" id="BCK83141.1"/>
    </source>
</evidence>
<evidence type="ECO:0000313" key="3">
    <source>
        <dbReference type="Proteomes" id="UP000679848"/>
    </source>
</evidence>
<dbReference type="KEGG" id="pfaa:MM59RIKEN_04600"/>
<keyword evidence="1" id="KW-1133">Transmembrane helix</keyword>
<sequence>MTGVLNRLRGQVRLRVECAFPERVLNLCGARDLAFWDLQWESGTTFTCRMSRGDYAALRRAAERLECHLTVLRGEGIPFFLRRFRHRQALVVGMVGCGLALFLGSFFIWDFKIEGNKTIPEERILRSLESCGVRIGSFGLTLDGEDIRNHVLLEIPELSWVAVNVSGCRANVQVRERVNPPELLDERTPTNVVARRAGFVLEVRDWNGIAAVLPGSAVTEGQLLISGVEDLETLGARVTAGMGSVQARTWYSLTTTIPLTGAQKQYTGREKTALSLVFGKHRIKFFSNSSIEGEEYDKIIQRTPLSLLGVPLPVTVVTETYRFYETEEAALNTAGVERLGEQILTQQLESMVAPYGTISSTLCTSRQRGNALEVTLAAECVEEIAQTVPILTEEPGGSP</sequence>
<gene>
    <name evidence="2" type="primary">spoIV</name>
    <name evidence="2" type="ORF">MM59RIKEN_04600</name>
</gene>
<dbReference type="EMBL" id="AP023420">
    <property type="protein sequence ID" value="BCK83141.1"/>
    <property type="molecule type" value="Genomic_DNA"/>
</dbReference>
<evidence type="ECO:0000256" key="1">
    <source>
        <dbReference type="SAM" id="Phobius"/>
    </source>
</evidence>
<dbReference type="PIRSF" id="PIRSF029895">
    <property type="entry name" value="SpoIV"/>
    <property type="match status" value="1"/>
</dbReference>